<evidence type="ECO:0000259" key="6">
    <source>
        <dbReference type="Pfam" id="PF04539"/>
    </source>
</evidence>
<keyword evidence="1" id="KW-0805">Transcription regulation</keyword>
<keyword evidence="4" id="KW-0804">Transcription</keyword>
<evidence type="ECO:0000259" key="7">
    <source>
        <dbReference type="Pfam" id="PF04542"/>
    </source>
</evidence>
<dbReference type="InterPro" id="IPR013324">
    <property type="entry name" value="RNA_pol_sigma_r3/r4-like"/>
</dbReference>
<dbReference type="PANTHER" id="PTHR30385">
    <property type="entry name" value="SIGMA FACTOR F FLAGELLAR"/>
    <property type="match status" value="1"/>
</dbReference>
<dbReference type="InterPro" id="IPR007624">
    <property type="entry name" value="RNA_pol_sigma70_r3"/>
</dbReference>
<dbReference type="InterPro" id="IPR036388">
    <property type="entry name" value="WH-like_DNA-bd_sf"/>
</dbReference>
<dbReference type="AlphaFoldDB" id="A0A379JL17"/>
<dbReference type="InterPro" id="IPR007627">
    <property type="entry name" value="RNA_pol_sigma70_r2"/>
</dbReference>
<dbReference type="GO" id="GO:0003677">
    <property type="term" value="F:DNA binding"/>
    <property type="evidence" value="ECO:0007669"/>
    <property type="project" value="UniProtKB-KW"/>
</dbReference>
<dbReference type="Gene3D" id="1.20.120.1810">
    <property type="match status" value="1"/>
</dbReference>
<evidence type="ECO:0000313" key="9">
    <source>
        <dbReference type="EMBL" id="SUD49307.1"/>
    </source>
</evidence>
<dbReference type="EMBL" id="UGRY01000007">
    <property type="protein sequence ID" value="SUD49307.1"/>
    <property type="molecule type" value="Genomic_DNA"/>
</dbReference>
<dbReference type="NCBIfam" id="TIGR02980">
    <property type="entry name" value="SigBFG"/>
    <property type="match status" value="1"/>
</dbReference>
<evidence type="ECO:0000256" key="3">
    <source>
        <dbReference type="ARBA" id="ARBA00023125"/>
    </source>
</evidence>
<dbReference type="InterPro" id="IPR014322">
    <property type="entry name" value="RNA_pol_sigma-B/F/G"/>
</dbReference>
<feature type="compositionally biased region" description="Low complexity" evidence="5">
    <location>
        <begin position="7"/>
        <end position="17"/>
    </location>
</feature>
<dbReference type="InterPro" id="IPR014284">
    <property type="entry name" value="RNA_pol_sigma-70_dom"/>
</dbReference>
<dbReference type="SUPFAM" id="SSF88659">
    <property type="entry name" value="Sigma3 and sigma4 domains of RNA polymerase sigma factors"/>
    <property type="match status" value="2"/>
</dbReference>
<name>A0A379JL17_9NOCA</name>
<dbReference type="InterPro" id="IPR007630">
    <property type="entry name" value="RNA_pol_sigma70_r4"/>
</dbReference>
<evidence type="ECO:0000256" key="2">
    <source>
        <dbReference type="ARBA" id="ARBA00023082"/>
    </source>
</evidence>
<dbReference type="Pfam" id="PF04539">
    <property type="entry name" value="Sigma70_r3"/>
    <property type="match status" value="1"/>
</dbReference>
<organism evidence="9 10">
    <name type="scientific">Nocardia otitidiscaviarum</name>
    <dbReference type="NCBI Taxonomy" id="1823"/>
    <lineage>
        <taxon>Bacteria</taxon>
        <taxon>Bacillati</taxon>
        <taxon>Actinomycetota</taxon>
        <taxon>Actinomycetes</taxon>
        <taxon>Mycobacteriales</taxon>
        <taxon>Nocardiaceae</taxon>
        <taxon>Nocardia</taxon>
    </lineage>
</organism>
<dbReference type="Gene3D" id="1.10.10.10">
    <property type="entry name" value="Winged helix-like DNA-binding domain superfamily/Winged helix DNA-binding domain"/>
    <property type="match status" value="2"/>
</dbReference>
<dbReference type="RefSeq" id="WP_051037144.1">
    <property type="nucleotide sequence ID" value="NZ_JADLPU010000006.1"/>
</dbReference>
<accession>A0A379JL17</accession>
<dbReference type="Proteomes" id="UP000255467">
    <property type="component" value="Unassembled WGS sequence"/>
</dbReference>
<dbReference type="OrthoDB" id="9804285at2"/>
<dbReference type="CDD" id="cd06171">
    <property type="entry name" value="Sigma70_r4"/>
    <property type="match status" value="1"/>
</dbReference>
<sequence>MAESTPARTTAADASASARRRGSRGDSYEHLEPLFARLAAFESDDPRRERVRSEIVRLGLPLAEHIARRFANRGEPFDDLLQTARVGLVQAVDRFDHTRGAAFLSFAVPTIMGEVRRHFRDHTWSVRVSRHTKEIHGRIGSATEVLAHRLGRMPTARELAVELEVDVTEISRAMIAANCYTTDSLDMTVRDQDGDSSTPAVERLSTEEPCYRLLEDAMAVRPLIARLPQRERQILIWRYFGAMTQSQIADRLGISQMQVSRILSRTLTRLRDEALADPEPAEDDSRSALSVR</sequence>
<feature type="domain" description="RNA polymerase sigma-70 region 4" evidence="8">
    <location>
        <begin position="224"/>
        <end position="271"/>
    </location>
</feature>
<dbReference type="SUPFAM" id="SSF88946">
    <property type="entry name" value="Sigma2 domain of RNA polymerase sigma factors"/>
    <property type="match status" value="1"/>
</dbReference>
<evidence type="ECO:0000313" key="10">
    <source>
        <dbReference type="Proteomes" id="UP000255467"/>
    </source>
</evidence>
<reference evidence="9 10" key="1">
    <citation type="submission" date="2018-06" db="EMBL/GenBank/DDBJ databases">
        <authorList>
            <consortium name="Pathogen Informatics"/>
            <person name="Doyle S."/>
        </authorList>
    </citation>
    <scope>NUCLEOTIDE SEQUENCE [LARGE SCALE GENOMIC DNA]</scope>
    <source>
        <strain evidence="9 10">NCTC1934</strain>
    </source>
</reference>
<dbReference type="GO" id="GO:0016987">
    <property type="term" value="F:sigma factor activity"/>
    <property type="evidence" value="ECO:0007669"/>
    <property type="project" value="UniProtKB-KW"/>
</dbReference>
<dbReference type="Pfam" id="PF04545">
    <property type="entry name" value="Sigma70_r4"/>
    <property type="match status" value="1"/>
</dbReference>
<dbReference type="STRING" id="1406858.GCA_000710895_06888"/>
<gene>
    <name evidence="9" type="primary">sigF</name>
    <name evidence="9" type="ORF">NCTC1934_06659</name>
</gene>
<dbReference type="NCBIfam" id="TIGR02937">
    <property type="entry name" value="sigma70-ECF"/>
    <property type="match status" value="1"/>
</dbReference>
<keyword evidence="2" id="KW-0731">Sigma factor</keyword>
<keyword evidence="10" id="KW-1185">Reference proteome</keyword>
<dbReference type="PANTHER" id="PTHR30385:SF4">
    <property type="entry name" value="RNA POLYMERASE SIGMA-E FACTOR"/>
    <property type="match status" value="1"/>
</dbReference>
<dbReference type="InterPro" id="IPR000943">
    <property type="entry name" value="RNA_pol_sigma70"/>
</dbReference>
<dbReference type="InterPro" id="IPR013325">
    <property type="entry name" value="RNA_pol_sigma_r2"/>
</dbReference>
<evidence type="ECO:0000259" key="8">
    <source>
        <dbReference type="Pfam" id="PF04545"/>
    </source>
</evidence>
<dbReference type="Pfam" id="PF04542">
    <property type="entry name" value="Sigma70_r2"/>
    <property type="match status" value="1"/>
</dbReference>
<feature type="domain" description="RNA polymerase sigma-70 region 2" evidence="7">
    <location>
        <begin position="59"/>
        <end position="124"/>
    </location>
</feature>
<dbReference type="GO" id="GO:0006352">
    <property type="term" value="P:DNA-templated transcription initiation"/>
    <property type="evidence" value="ECO:0007669"/>
    <property type="project" value="InterPro"/>
</dbReference>
<protein>
    <submittedName>
        <fullName evidence="9">Stage II sporulation protein AC</fullName>
    </submittedName>
</protein>
<evidence type="ECO:0000256" key="4">
    <source>
        <dbReference type="ARBA" id="ARBA00023163"/>
    </source>
</evidence>
<evidence type="ECO:0000256" key="1">
    <source>
        <dbReference type="ARBA" id="ARBA00023015"/>
    </source>
</evidence>
<dbReference type="PRINTS" id="PR00046">
    <property type="entry name" value="SIGMA70FCT"/>
</dbReference>
<feature type="region of interest" description="Disordered" evidence="5">
    <location>
        <begin position="1"/>
        <end position="26"/>
    </location>
</feature>
<proteinExistence type="predicted"/>
<feature type="domain" description="RNA polymerase sigma-70 region 3" evidence="6">
    <location>
        <begin position="138"/>
        <end position="195"/>
    </location>
</feature>
<keyword evidence="3" id="KW-0238">DNA-binding</keyword>
<evidence type="ECO:0000256" key="5">
    <source>
        <dbReference type="SAM" id="MobiDB-lite"/>
    </source>
</evidence>